<dbReference type="PROSITE" id="PS51682">
    <property type="entry name" value="SAM_OMT_I"/>
    <property type="match status" value="1"/>
</dbReference>
<reference evidence="8 9" key="2">
    <citation type="submission" date="2018-09" db="EMBL/GenBank/DDBJ databases">
        <authorList>
            <person name="Tagini F."/>
        </authorList>
    </citation>
    <scope>NUCLEOTIDE SEQUENCE [LARGE SCALE GENOMIC DNA]</scope>
    <source>
        <strain evidence="6 8">MK4</strain>
        <strain evidence="5 9">MK42</strain>
    </source>
</reference>
<keyword evidence="3" id="KW-0949">S-adenosyl-L-methionine</keyword>
<accession>A0A1X0LAL8</accession>
<evidence type="ECO:0000313" key="4">
    <source>
        <dbReference type="EMBL" id="ORC07824.1"/>
    </source>
</evidence>
<dbReference type="GeneID" id="66598798"/>
<evidence type="ECO:0000313" key="8">
    <source>
        <dbReference type="Proteomes" id="UP000271464"/>
    </source>
</evidence>
<dbReference type="Pfam" id="PF01596">
    <property type="entry name" value="Methyltransf_3"/>
    <property type="match status" value="1"/>
</dbReference>
<keyword evidence="8" id="KW-1185">Reference proteome</keyword>
<dbReference type="EMBL" id="UPHM01000002">
    <property type="protein sequence ID" value="VAZ86897.1"/>
    <property type="molecule type" value="Genomic_DNA"/>
</dbReference>
<evidence type="ECO:0000313" key="6">
    <source>
        <dbReference type="EMBL" id="VAZ86897.1"/>
    </source>
</evidence>
<dbReference type="PANTHER" id="PTHR43167">
    <property type="entry name" value="PUTATIVE (AFU_ORTHOLOGUE AFUA_6G01830)-RELATED"/>
    <property type="match status" value="1"/>
</dbReference>
<evidence type="ECO:0000313" key="5">
    <source>
        <dbReference type="EMBL" id="VAZ81544.1"/>
    </source>
</evidence>
<dbReference type="InterPro" id="IPR029063">
    <property type="entry name" value="SAM-dependent_MTases_sf"/>
</dbReference>
<evidence type="ECO:0000313" key="9">
    <source>
        <dbReference type="Proteomes" id="UP000279331"/>
    </source>
</evidence>
<dbReference type="Proteomes" id="UP000192335">
    <property type="component" value="Unassembled WGS sequence"/>
</dbReference>
<dbReference type="CDD" id="cd02440">
    <property type="entry name" value="AdoMet_MTases"/>
    <property type="match status" value="1"/>
</dbReference>
<dbReference type="PANTHER" id="PTHR43167:SF1">
    <property type="entry name" value="PUTATIVE (AFU_ORTHOLOGUE AFUA_6G01830)-RELATED"/>
    <property type="match status" value="1"/>
</dbReference>
<dbReference type="Proteomes" id="UP000279331">
    <property type="component" value="Unassembled WGS sequence"/>
</dbReference>
<dbReference type="SUPFAM" id="SSF53335">
    <property type="entry name" value="S-adenosyl-L-methionine-dependent methyltransferases"/>
    <property type="match status" value="1"/>
</dbReference>
<dbReference type="EMBL" id="UPHL01000011">
    <property type="protein sequence ID" value="VAZ81544.1"/>
    <property type="molecule type" value="Genomic_DNA"/>
</dbReference>
<dbReference type="OrthoDB" id="9799672at2"/>
<dbReference type="EC" id="2.1.1.-" evidence="5"/>
<dbReference type="Proteomes" id="UP000271464">
    <property type="component" value="Unassembled WGS sequence"/>
</dbReference>
<keyword evidence="2 5" id="KW-0808">Transferase</keyword>
<organism evidence="5 9">
    <name type="scientific">Mycobacterium persicum</name>
    <dbReference type="NCBI Taxonomy" id="1487726"/>
    <lineage>
        <taxon>Bacteria</taxon>
        <taxon>Bacillati</taxon>
        <taxon>Actinomycetota</taxon>
        <taxon>Actinomycetes</taxon>
        <taxon>Mycobacteriales</taxon>
        <taxon>Mycobacteriaceae</taxon>
        <taxon>Mycobacterium</taxon>
    </lineage>
</organism>
<keyword evidence="1 5" id="KW-0489">Methyltransferase</keyword>
<evidence type="ECO:0000256" key="3">
    <source>
        <dbReference type="ARBA" id="ARBA00022691"/>
    </source>
</evidence>
<dbReference type="GO" id="GO:0032259">
    <property type="term" value="P:methylation"/>
    <property type="evidence" value="ECO:0007669"/>
    <property type="project" value="UniProtKB-KW"/>
</dbReference>
<gene>
    <name evidence="4" type="ORF">B4U45_15670</name>
    <name evidence="5" type="ORF">LAUMK42_00346</name>
    <name evidence="6" type="ORF">LAUMK4_00131</name>
</gene>
<dbReference type="EMBL" id="MWQA01000001">
    <property type="protein sequence ID" value="ORC07824.1"/>
    <property type="molecule type" value="Genomic_DNA"/>
</dbReference>
<dbReference type="RefSeq" id="WP_075545147.1">
    <property type="nucleotide sequence ID" value="NZ_CADEAW010000021.1"/>
</dbReference>
<comment type="caution">
    <text evidence="5">The sequence shown here is derived from an EMBL/GenBank/DDBJ whole genome shotgun (WGS) entry which is preliminary data.</text>
</comment>
<name>A0A1X0LAL8_9MYCO</name>
<dbReference type="Gene3D" id="3.40.50.150">
    <property type="entry name" value="Vaccinia Virus protein VP39"/>
    <property type="match status" value="1"/>
</dbReference>
<reference evidence="4 7" key="1">
    <citation type="submission" date="2017-02" db="EMBL/GenBank/DDBJ databases">
        <title>Mycobacterium kansasii genomes.</title>
        <authorList>
            <person name="Borowka P."/>
            <person name="Strapagiel D."/>
            <person name="Marciniak B."/>
            <person name="Lach J."/>
            <person name="Bakula Z."/>
            <person name="Van Ingen J."/>
            <person name="Safianowska A."/>
            <person name="Brzostek A."/>
            <person name="Dziadek J."/>
            <person name="Jagielski T."/>
        </authorList>
    </citation>
    <scope>NUCLEOTIDE SEQUENCE [LARGE SCALE GENOMIC DNA]</scope>
    <source>
        <strain evidence="4 7">12MK</strain>
    </source>
</reference>
<dbReference type="InterPro" id="IPR002935">
    <property type="entry name" value="SAM_O-MeTrfase"/>
</dbReference>
<dbReference type="AlphaFoldDB" id="A0A1X0LAL8"/>
<proteinExistence type="predicted"/>
<dbReference type="GO" id="GO:0008171">
    <property type="term" value="F:O-methyltransferase activity"/>
    <property type="evidence" value="ECO:0007669"/>
    <property type="project" value="InterPro"/>
</dbReference>
<evidence type="ECO:0000256" key="1">
    <source>
        <dbReference type="ARBA" id="ARBA00022603"/>
    </source>
</evidence>
<sequence>MAQPTPHDVDAFLDSTLIGDDPALSAALQASNAAGLPRIAVSAQQGKFLCLLACAMQARRILEIGTLGGFSTIWLARGAGQQGRVVTLEYEPKHASVARANLQRAGVADRVEVVVGAALDTLPTVTGAPFDLVFIDADKENNAAYLEWAVRLARPGAVIVVDNVIRHGQVLSAQSDDARAVATRQTLQLMGRHPRLDTAAIQTVGTKGWDGFAIATVG</sequence>
<protein>
    <submittedName>
        <fullName evidence="4 5">Methyltransferase</fullName>
        <ecNumber evidence="5">2.1.1.-</ecNumber>
    </submittedName>
</protein>
<evidence type="ECO:0000313" key="7">
    <source>
        <dbReference type="Proteomes" id="UP000192335"/>
    </source>
</evidence>
<evidence type="ECO:0000256" key="2">
    <source>
        <dbReference type="ARBA" id="ARBA00022679"/>
    </source>
</evidence>